<comment type="subcellular location">
    <subcellularLocation>
        <location evidence="1 17">Mitochondrion inner membrane</location>
        <topology evidence="1 17">Multi-pass membrane protein</topology>
    </subcellularLocation>
</comment>
<gene>
    <name evidence="20" type="primary">ND2</name>
</gene>
<feature type="transmembrane region" description="Helical" evidence="17">
    <location>
        <begin position="203"/>
        <end position="223"/>
    </location>
</feature>
<evidence type="ECO:0000256" key="13">
    <source>
        <dbReference type="ARBA" id="ARBA00023075"/>
    </source>
</evidence>
<keyword evidence="9 17" id="KW-1278">Translocase</keyword>
<keyword evidence="5" id="KW-0813">Transport</keyword>
<keyword evidence="14 17" id="KW-0496">Mitochondrion</keyword>
<comment type="function">
    <text evidence="17">Core subunit of the mitochondrial membrane respiratory chain NADH dehydrogenase (Complex I) which catalyzes electron transfer from NADH through the respiratory chain, using ubiquinone as an electron acceptor. Essential for the catalytic activity and assembly of complex I.</text>
</comment>
<protein>
    <recommendedName>
        <fullName evidence="4 17">NADH-ubiquinone oxidoreductase chain 2</fullName>
        <ecNumber evidence="3 17">7.1.1.2</ecNumber>
    </recommendedName>
</protein>
<dbReference type="AlphaFoldDB" id="Q5EX06"/>
<evidence type="ECO:0000256" key="4">
    <source>
        <dbReference type="ARBA" id="ARBA00021008"/>
    </source>
</evidence>
<keyword evidence="8 17" id="KW-0999">Mitochondrion inner membrane</keyword>
<feature type="transmembrane region" description="Helical" evidence="17">
    <location>
        <begin position="59"/>
        <end position="79"/>
    </location>
</feature>
<feature type="transmembrane region" description="Helical" evidence="17">
    <location>
        <begin position="324"/>
        <end position="344"/>
    </location>
</feature>
<dbReference type="GO" id="GO:0005743">
    <property type="term" value="C:mitochondrial inner membrane"/>
    <property type="evidence" value="ECO:0007669"/>
    <property type="project" value="UniProtKB-SubCell"/>
</dbReference>
<feature type="domain" description="NADH:quinone oxidoreductase/Mrp antiporter transmembrane" evidence="18">
    <location>
        <begin position="23"/>
        <end position="288"/>
    </location>
</feature>
<evidence type="ECO:0000256" key="16">
    <source>
        <dbReference type="ARBA" id="ARBA00049551"/>
    </source>
</evidence>
<evidence type="ECO:0000256" key="2">
    <source>
        <dbReference type="ARBA" id="ARBA00007012"/>
    </source>
</evidence>
<evidence type="ECO:0000256" key="3">
    <source>
        <dbReference type="ARBA" id="ARBA00012944"/>
    </source>
</evidence>
<evidence type="ECO:0000259" key="19">
    <source>
        <dbReference type="Pfam" id="PF06444"/>
    </source>
</evidence>
<feature type="transmembrane region" description="Helical" evidence="17">
    <location>
        <begin position="275"/>
        <end position="294"/>
    </location>
</feature>
<comment type="catalytic activity">
    <reaction evidence="16 17">
        <text>a ubiquinone + NADH + 5 H(+)(in) = a ubiquinol + NAD(+) + 4 H(+)(out)</text>
        <dbReference type="Rhea" id="RHEA:29091"/>
        <dbReference type="Rhea" id="RHEA-COMP:9565"/>
        <dbReference type="Rhea" id="RHEA-COMP:9566"/>
        <dbReference type="ChEBI" id="CHEBI:15378"/>
        <dbReference type="ChEBI" id="CHEBI:16389"/>
        <dbReference type="ChEBI" id="CHEBI:17976"/>
        <dbReference type="ChEBI" id="CHEBI:57540"/>
        <dbReference type="ChEBI" id="CHEBI:57945"/>
        <dbReference type="EC" id="7.1.1.2"/>
    </reaction>
</comment>
<evidence type="ECO:0000259" key="18">
    <source>
        <dbReference type="Pfam" id="PF00361"/>
    </source>
</evidence>
<evidence type="ECO:0000256" key="11">
    <source>
        <dbReference type="ARBA" id="ARBA00022989"/>
    </source>
</evidence>
<dbReference type="PANTHER" id="PTHR46552">
    <property type="entry name" value="NADH-UBIQUINONE OXIDOREDUCTASE CHAIN 2"/>
    <property type="match status" value="1"/>
</dbReference>
<evidence type="ECO:0000256" key="5">
    <source>
        <dbReference type="ARBA" id="ARBA00022448"/>
    </source>
</evidence>
<keyword evidence="7 17" id="KW-0812">Transmembrane</keyword>
<dbReference type="InterPro" id="IPR003917">
    <property type="entry name" value="NADH_UbQ_OxRdtase_chain2"/>
</dbReference>
<dbReference type="PANTHER" id="PTHR46552:SF1">
    <property type="entry name" value="NADH-UBIQUINONE OXIDOREDUCTASE CHAIN 2"/>
    <property type="match status" value="1"/>
</dbReference>
<dbReference type="Pfam" id="PF06444">
    <property type="entry name" value="NADH_dehy_S2_C"/>
    <property type="match status" value="1"/>
</dbReference>
<evidence type="ECO:0000313" key="20">
    <source>
        <dbReference type="EMBL" id="AAW72075.1"/>
    </source>
</evidence>
<evidence type="ECO:0000256" key="7">
    <source>
        <dbReference type="ARBA" id="ARBA00022692"/>
    </source>
</evidence>
<feature type="transmembrane region" description="Helical" evidence="17">
    <location>
        <begin position="152"/>
        <end position="171"/>
    </location>
</feature>
<dbReference type="InterPro" id="IPR001750">
    <property type="entry name" value="ND/Mrp_TM"/>
</dbReference>
<organism evidence="20">
    <name type="scientific">Scelotes anguinus</name>
    <name type="common">Boulenger's burrowing skink</name>
    <dbReference type="NCBI Taxonomy" id="3148600"/>
    <lineage>
        <taxon>Eukaryota</taxon>
        <taxon>Metazoa</taxon>
        <taxon>Chordata</taxon>
        <taxon>Craniata</taxon>
        <taxon>Vertebrata</taxon>
        <taxon>Euteleostomi</taxon>
        <taxon>Lepidosauria</taxon>
        <taxon>Squamata</taxon>
        <taxon>Bifurcata</taxon>
        <taxon>Unidentata</taxon>
        <taxon>Scinciformata</taxon>
        <taxon>Scincidae</taxon>
        <taxon>Scincinae</taxon>
        <taxon>Scelotes</taxon>
    </lineage>
</organism>
<evidence type="ECO:0000256" key="14">
    <source>
        <dbReference type="ARBA" id="ARBA00023128"/>
    </source>
</evidence>
<evidence type="ECO:0000256" key="6">
    <source>
        <dbReference type="ARBA" id="ARBA00022660"/>
    </source>
</evidence>
<keyword evidence="11 17" id="KW-1133">Transmembrane helix</keyword>
<feature type="transmembrane region" description="Helical" evidence="17">
    <location>
        <begin position="91"/>
        <end position="115"/>
    </location>
</feature>
<dbReference type="GO" id="GO:0006120">
    <property type="term" value="P:mitochondrial electron transport, NADH to ubiquinone"/>
    <property type="evidence" value="ECO:0007669"/>
    <property type="project" value="InterPro"/>
</dbReference>
<keyword evidence="13 17" id="KW-0830">Ubiquinone</keyword>
<reference evidence="20" key="1">
    <citation type="journal article" date="2004" name="Syst. Biol.">
        <title>Molecular phylogenetics of squamata: the position of snakes, amphisbaenians, and dibamids, and the root of the squamate tree.</title>
        <authorList>
            <person name="Townsend T."/>
            <person name="Larson A."/>
            <person name="Louis E."/>
            <person name="Macey J.R."/>
        </authorList>
    </citation>
    <scope>NUCLEOTIDE SEQUENCE</scope>
</reference>
<dbReference type="GO" id="GO:0008137">
    <property type="term" value="F:NADH dehydrogenase (ubiquinone) activity"/>
    <property type="evidence" value="ECO:0007669"/>
    <property type="project" value="UniProtKB-EC"/>
</dbReference>
<keyword evidence="10 17" id="KW-0249">Electron transport</keyword>
<evidence type="ECO:0000256" key="17">
    <source>
        <dbReference type="RuleBase" id="RU003403"/>
    </source>
</evidence>
<geneLocation type="mitochondrion" evidence="20"/>
<keyword evidence="12 17" id="KW-0520">NAD</keyword>
<evidence type="ECO:0000256" key="12">
    <source>
        <dbReference type="ARBA" id="ARBA00023027"/>
    </source>
</evidence>
<feature type="domain" description="NADH dehydrogenase subunit 2 C-terminal" evidence="19">
    <location>
        <begin position="290"/>
        <end position="344"/>
    </location>
</feature>
<dbReference type="InterPro" id="IPR010933">
    <property type="entry name" value="NADH_DH_su2_C"/>
</dbReference>
<name>Q5EX06_9SAUR</name>
<proteinExistence type="inferred from homology"/>
<sequence>MNPIMMLIILSSLGLGTTITMSSHHWLLAWIGLEVNTLAILPIIAMQHHPRATEAATKYFLTQAAASATVLFSSTINAWATGTWDITQMTHQPACILLTTALSMKLGLAPLHFWLPEVLQGTSLKTAMIITTWQKLAPIALLYLTHNSINTTILLTLGLLSTVIGGWGGLNQTQMRKIMAYSSIAHLGWMAAVLTLAPNILLLNLTLYIIMTISLFLLLMTTISKTIQDLSSTWLSSPTTTAFTLILLMSLGGLPPLTGFMPKWLILQELTTHNLALPAMIMAMSALLSLFFYLRLSYTTALTMFPSPPQNSYKWRFKTNQKTTSMSMTILLSTALLPITPMLIM</sequence>
<comment type="similarity">
    <text evidence="2 17">Belongs to the complex I subunit 2 family.</text>
</comment>
<dbReference type="InterPro" id="IPR050175">
    <property type="entry name" value="Complex_I_Subunit_2"/>
</dbReference>
<evidence type="ECO:0000256" key="10">
    <source>
        <dbReference type="ARBA" id="ARBA00022982"/>
    </source>
</evidence>
<feature type="transmembrane region" description="Helical" evidence="17">
    <location>
        <begin position="178"/>
        <end position="197"/>
    </location>
</feature>
<evidence type="ECO:0000256" key="1">
    <source>
        <dbReference type="ARBA" id="ARBA00004448"/>
    </source>
</evidence>
<keyword evidence="6 17" id="KW-0679">Respiratory chain</keyword>
<dbReference type="Pfam" id="PF00361">
    <property type="entry name" value="Proton_antipo_M"/>
    <property type="match status" value="1"/>
</dbReference>
<evidence type="ECO:0000256" key="15">
    <source>
        <dbReference type="ARBA" id="ARBA00023136"/>
    </source>
</evidence>
<dbReference type="EC" id="7.1.1.2" evidence="3 17"/>
<evidence type="ECO:0000256" key="8">
    <source>
        <dbReference type="ARBA" id="ARBA00022792"/>
    </source>
</evidence>
<feature type="transmembrane region" description="Helical" evidence="17">
    <location>
        <begin position="235"/>
        <end position="255"/>
    </location>
</feature>
<dbReference type="PRINTS" id="PR01436">
    <property type="entry name" value="NADHDHGNASE2"/>
</dbReference>
<accession>Q5EX06</accession>
<evidence type="ECO:0000256" key="9">
    <source>
        <dbReference type="ARBA" id="ARBA00022967"/>
    </source>
</evidence>
<dbReference type="EMBL" id="AY662559">
    <property type="protein sequence ID" value="AAW72075.1"/>
    <property type="molecule type" value="Genomic_DNA"/>
</dbReference>
<keyword evidence="15 17" id="KW-0472">Membrane</keyword>